<dbReference type="CDD" id="cd00143">
    <property type="entry name" value="PP2Cc"/>
    <property type="match status" value="1"/>
</dbReference>
<feature type="domain" description="PPM-type phosphatase" evidence="6">
    <location>
        <begin position="19"/>
        <end position="376"/>
    </location>
</feature>
<dbReference type="SUPFAM" id="SSF81606">
    <property type="entry name" value="PP2C-like"/>
    <property type="match status" value="1"/>
</dbReference>
<dbReference type="EMBL" id="GGYP01007549">
    <property type="protein sequence ID" value="MDE52320.1"/>
    <property type="molecule type" value="Transcribed_RNA"/>
</dbReference>
<dbReference type="Gene3D" id="3.60.40.10">
    <property type="entry name" value="PPM-type phosphatase domain"/>
    <property type="match status" value="1"/>
</dbReference>
<name>A0A6G1SR10_9ACAR</name>
<evidence type="ECO:0000256" key="5">
    <source>
        <dbReference type="SAM" id="MobiDB-lite"/>
    </source>
</evidence>
<dbReference type="InterPro" id="IPR000222">
    <property type="entry name" value="PP2C_BS"/>
</dbReference>
<dbReference type="GO" id="GO:0046872">
    <property type="term" value="F:metal ion binding"/>
    <property type="evidence" value="ECO:0007669"/>
    <property type="project" value="UniProtKB-KW"/>
</dbReference>
<evidence type="ECO:0000313" key="7">
    <source>
        <dbReference type="EMBL" id="MDE52320.1"/>
    </source>
</evidence>
<keyword evidence="2 4" id="KW-0378">Hydrolase</keyword>
<evidence type="ECO:0000259" key="6">
    <source>
        <dbReference type="PROSITE" id="PS51746"/>
    </source>
</evidence>
<sequence length="709" mass="80413">MLIEKNNNNHTPINDCKMQISAYSMQGRRPHMEDYFDIGYLMKPAKLQKPNEWPYEYFYLGVFDGHGGSQAASFAKQNLLKFITKQRLFWSNNDDDVLVAIRKGFAETHAAMLQDMPNWTRTNRILPSTAGTTASVLFIRNGKFYTGHVGDSRIVISSEHPETKNWRHVELTQDHKPENEIDRIENAGGQVKAKIGVHRVVWRRPVLCKELEEKLTAEPKHPCYDFCLGSVASYPIDEALVDSYQTIPFLAIARSLGDFWSFNPDTDEYVVSPEPDVMCRPITARDKCILLATDGLWNVMNSSQAIRFLQELKIVKRGERNSKPYSNTYFATDNFYDVSNSEDEDNHALSLVYMAYQIWERRRLRSDNITAIVAMLSDILTQQNQPVNQSTENNTRAYTEAYIATNGFQLGQTRIVCQDIFLNKKPLFQHIPDDSPESEMLKSLEDYLLFPPSIIDTKSYHSYVKPPQNYFRLSNAKCRKLQRDDKDANSDEYIYVKEVSDDPDDLIRLPARKNGKNIEVRDSSAQAAQPMHDFGQPWDQLVENAADSKLNKVVDKIEKSQIQSTESLAKDSKQNGGDNDSIEKIDVEGKIEPTDDDNLGADLGADLPNLDEDGMNDIINQIRSSITDSSRSNDGGDNDDDLDAQPTSPTIEQVLSVVSDNRTPVTCRSTRRSATENPKRKLEIGMSTCPKTKRRKSHPIHTVAAVSEG</sequence>
<dbReference type="SMART" id="SM00332">
    <property type="entry name" value="PP2Cc"/>
    <property type="match status" value="1"/>
</dbReference>
<dbReference type="PROSITE" id="PS51746">
    <property type="entry name" value="PPM_2"/>
    <property type="match status" value="1"/>
</dbReference>
<comment type="similarity">
    <text evidence="4">Belongs to the PP2C family.</text>
</comment>
<dbReference type="PANTHER" id="PTHR47992">
    <property type="entry name" value="PROTEIN PHOSPHATASE"/>
    <property type="match status" value="1"/>
</dbReference>
<keyword evidence="1" id="KW-0479">Metal-binding</keyword>
<feature type="region of interest" description="Disordered" evidence="5">
    <location>
        <begin position="560"/>
        <end position="582"/>
    </location>
</feature>
<proteinExistence type="inferred from homology"/>
<dbReference type="AlphaFoldDB" id="A0A6G1SR10"/>
<dbReference type="InterPro" id="IPR036457">
    <property type="entry name" value="PPM-type-like_dom_sf"/>
</dbReference>
<gene>
    <name evidence="7" type="primary">Ppm1d</name>
    <name evidence="7" type="ORF">g.10579</name>
</gene>
<evidence type="ECO:0000256" key="3">
    <source>
        <dbReference type="ARBA" id="ARBA00022912"/>
    </source>
</evidence>
<evidence type="ECO:0000256" key="4">
    <source>
        <dbReference type="RuleBase" id="RU003465"/>
    </source>
</evidence>
<feature type="region of interest" description="Disordered" evidence="5">
    <location>
        <begin position="664"/>
        <end position="709"/>
    </location>
</feature>
<feature type="region of interest" description="Disordered" evidence="5">
    <location>
        <begin position="624"/>
        <end position="649"/>
    </location>
</feature>
<dbReference type="GO" id="GO:0004722">
    <property type="term" value="F:protein serine/threonine phosphatase activity"/>
    <property type="evidence" value="ECO:0007669"/>
    <property type="project" value="InterPro"/>
</dbReference>
<evidence type="ECO:0000256" key="2">
    <source>
        <dbReference type="ARBA" id="ARBA00022801"/>
    </source>
</evidence>
<feature type="compositionally biased region" description="Basic and acidic residues" evidence="5">
    <location>
        <begin position="673"/>
        <end position="683"/>
    </location>
</feature>
<reference evidence="7" key="1">
    <citation type="submission" date="2018-10" db="EMBL/GenBank/DDBJ databases">
        <title>Transcriptome assembly of Aceria tosichella (Wheat curl mite) Type 2.</title>
        <authorList>
            <person name="Scully E.D."/>
            <person name="Geib S.M."/>
            <person name="Palmer N.A."/>
            <person name="Gupta A.K."/>
            <person name="Sarath G."/>
            <person name="Tatineni S."/>
        </authorList>
    </citation>
    <scope>NUCLEOTIDE SEQUENCE</scope>
    <source>
        <strain evidence="7">LincolnNE</strain>
    </source>
</reference>
<keyword evidence="3 4" id="KW-0904">Protein phosphatase</keyword>
<dbReference type="Pfam" id="PF00481">
    <property type="entry name" value="PP2C"/>
    <property type="match status" value="1"/>
</dbReference>
<dbReference type="InterPro" id="IPR001932">
    <property type="entry name" value="PPM-type_phosphatase-like_dom"/>
</dbReference>
<dbReference type="InterPro" id="IPR015655">
    <property type="entry name" value="PP2C"/>
</dbReference>
<organism evidence="7">
    <name type="scientific">Aceria tosichella</name>
    <name type="common">wheat curl mite</name>
    <dbReference type="NCBI Taxonomy" id="561515"/>
    <lineage>
        <taxon>Eukaryota</taxon>
        <taxon>Metazoa</taxon>
        <taxon>Ecdysozoa</taxon>
        <taxon>Arthropoda</taxon>
        <taxon>Chelicerata</taxon>
        <taxon>Arachnida</taxon>
        <taxon>Acari</taxon>
        <taxon>Acariformes</taxon>
        <taxon>Trombidiformes</taxon>
        <taxon>Prostigmata</taxon>
        <taxon>Eupodina</taxon>
        <taxon>Eriophyoidea</taxon>
        <taxon>Eriophyidae</taxon>
        <taxon>Eriophyinae</taxon>
        <taxon>Aceriini</taxon>
        <taxon>Aceria</taxon>
    </lineage>
</organism>
<protein>
    <submittedName>
        <fullName evidence="7">Protein phosphatase 1D</fullName>
    </submittedName>
</protein>
<dbReference type="PROSITE" id="PS01032">
    <property type="entry name" value="PPM_1"/>
    <property type="match status" value="1"/>
</dbReference>
<evidence type="ECO:0000256" key="1">
    <source>
        <dbReference type="ARBA" id="ARBA00022723"/>
    </source>
</evidence>
<accession>A0A6G1SR10</accession>